<keyword evidence="2" id="KW-0472">Membrane</keyword>
<keyword evidence="2" id="KW-0812">Transmembrane</keyword>
<evidence type="ECO:0000313" key="4">
    <source>
        <dbReference type="Proteomes" id="UP000230423"/>
    </source>
</evidence>
<keyword evidence="4" id="KW-1185">Reference proteome</keyword>
<feature type="compositionally biased region" description="Basic and acidic residues" evidence="1">
    <location>
        <begin position="17"/>
        <end position="55"/>
    </location>
</feature>
<dbReference type="EMBL" id="KZ345140">
    <property type="protein sequence ID" value="PIO75458.1"/>
    <property type="molecule type" value="Genomic_DNA"/>
</dbReference>
<keyword evidence="2" id="KW-1133">Transmembrane helix</keyword>
<dbReference type="Proteomes" id="UP000230423">
    <property type="component" value="Unassembled WGS sequence"/>
</dbReference>
<accession>A0A2G9UYX5</accession>
<proteinExistence type="predicted"/>
<feature type="transmembrane region" description="Helical" evidence="2">
    <location>
        <begin position="158"/>
        <end position="182"/>
    </location>
</feature>
<evidence type="ECO:0000313" key="3">
    <source>
        <dbReference type="EMBL" id="PIO75458.1"/>
    </source>
</evidence>
<evidence type="ECO:0000256" key="2">
    <source>
        <dbReference type="SAM" id="Phobius"/>
    </source>
</evidence>
<organism evidence="3 4">
    <name type="scientific">Teladorsagia circumcincta</name>
    <name type="common">Brown stomach worm</name>
    <name type="synonym">Ostertagia circumcincta</name>
    <dbReference type="NCBI Taxonomy" id="45464"/>
    <lineage>
        <taxon>Eukaryota</taxon>
        <taxon>Metazoa</taxon>
        <taxon>Ecdysozoa</taxon>
        <taxon>Nematoda</taxon>
        <taxon>Chromadorea</taxon>
        <taxon>Rhabditida</taxon>
        <taxon>Rhabditina</taxon>
        <taxon>Rhabditomorpha</taxon>
        <taxon>Strongyloidea</taxon>
        <taxon>Trichostrongylidae</taxon>
        <taxon>Teladorsagia</taxon>
    </lineage>
</organism>
<dbReference type="AlphaFoldDB" id="A0A2G9UYX5"/>
<feature type="region of interest" description="Disordered" evidence="1">
    <location>
        <begin position="1"/>
        <end position="59"/>
    </location>
</feature>
<sequence length="187" mass="20882">MLRQYTVVGGGSWLSPPKDDEVLPKNGKERSSKEKAASGSRSKEKAKMDDGKSEEQGYGLFDKTQWERTRFALEAARRSSDNSDVKPAFMMDDQQPRETPLIGESRQSVAVRGEYLNEKPKFTIALLVVELMCEAHILRACLLCANITIMAFDDDFDIGSIIVLAATPIHLILVAIHIFIAVKPKRE</sequence>
<reference evidence="3 4" key="1">
    <citation type="submission" date="2015-09" db="EMBL/GenBank/DDBJ databases">
        <title>Draft genome of the parasitic nematode Teladorsagia circumcincta isolate WARC Sus (inbred).</title>
        <authorList>
            <person name="Mitreva M."/>
        </authorList>
    </citation>
    <scope>NUCLEOTIDE SEQUENCE [LARGE SCALE GENOMIC DNA]</scope>
    <source>
        <strain evidence="3 4">S</strain>
    </source>
</reference>
<protein>
    <submittedName>
        <fullName evidence="3">Uncharacterized protein</fullName>
    </submittedName>
</protein>
<dbReference type="OrthoDB" id="5824054at2759"/>
<gene>
    <name evidence="3" type="ORF">TELCIR_02482</name>
</gene>
<evidence type="ECO:0000256" key="1">
    <source>
        <dbReference type="SAM" id="MobiDB-lite"/>
    </source>
</evidence>
<name>A0A2G9UYX5_TELCI</name>